<dbReference type="GO" id="GO:0012505">
    <property type="term" value="C:endomembrane system"/>
    <property type="evidence" value="ECO:0007669"/>
    <property type="project" value="UniProtKB-SubCell"/>
</dbReference>
<sequence length="260" mass="30528">MNSLIQKENQGFLRIHPIKKVILFLHTLVTSIYIGSCIYSVYFVLISGNEHVLSTFIRKGIANMKYLLSIWVVLIEMVYFCSYSVIDFLEIYYLYHKKSAFALLLRQFLRVTVCNVLFSVVFPLSAVVAILFWGFYFWERELIYPKIMDNVLPPFINHMMHTYPVPLSIFYMFVEITEEPPKKRSFVLLTTLMSTYSFVFFYGNHNCDEWIYPVLDALTPSQATLVVIFTMTTPYVFLFVGYYIFSKIKGITELSSTIKY</sequence>
<comment type="similarity">
    <text evidence="3">Belongs to the AIG1 family.</text>
</comment>
<comment type="catalytic activity">
    <reaction evidence="11">
        <text>12-(9Z-octadecenoyloxy)-octadecanoate + H2O = 12-hydroxyoctadecanoate + (9Z)-octadecenoate + H(+)</text>
        <dbReference type="Rhea" id="RHEA:52060"/>
        <dbReference type="ChEBI" id="CHEBI:15377"/>
        <dbReference type="ChEBI" id="CHEBI:15378"/>
        <dbReference type="ChEBI" id="CHEBI:30823"/>
        <dbReference type="ChEBI" id="CHEBI:84201"/>
        <dbReference type="ChEBI" id="CHEBI:136302"/>
    </reaction>
    <physiologicalReaction direction="left-to-right" evidence="11">
        <dbReference type="Rhea" id="RHEA:52061"/>
    </physiologicalReaction>
</comment>
<name>A0A9P0HU00_NEZVI</name>
<evidence type="ECO:0000256" key="1">
    <source>
        <dbReference type="ARBA" id="ARBA00000923"/>
    </source>
</evidence>
<comment type="catalytic activity">
    <reaction evidence="15">
        <text>13-(9Z-hexadecenoyloxy)-octadecanoate + H2O = 13-hydroxy-octadecanoate + (9Z)-hexadecenoate + H(+)</text>
        <dbReference type="Rhea" id="RHEA:52076"/>
        <dbReference type="ChEBI" id="CHEBI:15377"/>
        <dbReference type="ChEBI" id="CHEBI:15378"/>
        <dbReference type="ChEBI" id="CHEBI:32372"/>
        <dbReference type="ChEBI" id="CHEBI:136304"/>
        <dbReference type="ChEBI" id="CHEBI:136315"/>
    </reaction>
    <physiologicalReaction direction="left-to-right" evidence="15">
        <dbReference type="Rhea" id="RHEA:52077"/>
    </physiologicalReaction>
</comment>
<dbReference type="AlphaFoldDB" id="A0A9P0HU00"/>
<accession>A0A9P0HU00</accession>
<comment type="catalytic activity">
    <reaction evidence="13">
        <text>9-octadecanoyloxy-octadecanoate + H2O = 9-hydroxy-octadecanoate + octadecanoate + H(+)</text>
        <dbReference type="Rhea" id="RHEA:52096"/>
        <dbReference type="ChEBI" id="CHEBI:15377"/>
        <dbReference type="ChEBI" id="CHEBI:15378"/>
        <dbReference type="ChEBI" id="CHEBI:25629"/>
        <dbReference type="ChEBI" id="CHEBI:136286"/>
        <dbReference type="ChEBI" id="CHEBI:136373"/>
    </reaction>
    <physiologicalReaction direction="left-to-right" evidence="13">
        <dbReference type="Rhea" id="RHEA:52097"/>
    </physiologicalReaction>
</comment>
<keyword evidence="5 17" id="KW-1133">Transmembrane helix</keyword>
<evidence type="ECO:0000256" key="12">
    <source>
        <dbReference type="ARBA" id="ARBA00048800"/>
    </source>
</evidence>
<gene>
    <name evidence="18" type="ORF">NEZAVI_LOCUS15612</name>
</gene>
<evidence type="ECO:0000256" key="17">
    <source>
        <dbReference type="SAM" id="Phobius"/>
    </source>
</evidence>
<evidence type="ECO:0000256" key="9">
    <source>
        <dbReference type="ARBA" id="ARBA00047863"/>
    </source>
</evidence>
<feature type="transmembrane region" description="Helical" evidence="17">
    <location>
        <begin position="66"/>
        <end position="95"/>
    </location>
</feature>
<evidence type="ECO:0000256" key="4">
    <source>
        <dbReference type="ARBA" id="ARBA00022692"/>
    </source>
</evidence>
<protein>
    <recommendedName>
        <fullName evidence="20">Androgen-dependent TFPI-regulating protein-like</fullName>
    </recommendedName>
</protein>
<evidence type="ECO:0000256" key="2">
    <source>
        <dbReference type="ARBA" id="ARBA00004127"/>
    </source>
</evidence>
<keyword evidence="4 17" id="KW-0812">Transmembrane</keyword>
<evidence type="ECO:0000256" key="14">
    <source>
        <dbReference type="ARBA" id="ARBA00049296"/>
    </source>
</evidence>
<comment type="catalytic activity">
    <reaction evidence="1">
        <text>9-(9Z-hexadecenoyloxy)-octadecanoate + H2O = (9Z)-hexadecenoate + 9-hydroxy-octadecanoate + H(+)</text>
        <dbReference type="Rhea" id="RHEA:52068"/>
        <dbReference type="ChEBI" id="CHEBI:15377"/>
        <dbReference type="ChEBI" id="CHEBI:15378"/>
        <dbReference type="ChEBI" id="CHEBI:32372"/>
        <dbReference type="ChEBI" id="CHEBI:136286"/>
        <dbReference type="ChEBI" id="CHEBI:136309"/>
    </reaction>
    <physiologicalReaction direction="left-to-right" evidence="1">
        <dbReference type="Rhea" id="RHEA:52069"/>
    </physiologicalReaction>
</comment>
<feature type="transmembrane region" description="Helical" evidence="17">
    <location>
        <begin position="116"/>
        <end position="135"/>
    </location>
</feature>
<reference evidence="18" key="1">
    <citation type="submission" date="2022-01" db="EMBL/GenBank/DDBJ databases">
        <authorList>
            <person name="King R."/>
        </authorList>
    </citation>
    <scope>NUCLEOTIDE SEQUENCE</scope>
</reference>
<comment type="catalytic activity">
    <reaction evidence="12">
        <text>9-(9Z-octadecenoyloxy)-octadecanoate + H2O = 9-hydroxy-octadecanoate + (9Z)-octadecenoate + H(+)</text>
        <dbReference type="Rhea" id="RHEA:52048"/>
        <dbReference type="ChEBI" id="CHEBI:15377"/>
        <dbReference type="ChEBI" id="CHEBI:15378"/>
        <dbReference type="ChEBI" id="CHEBI:30823"/>
        <dbReference type="ChEBI" id="CHEBI:136282"/>
        <dbReference type="ChEBI" id="CHEBI:136286"/>
    </reaction>
    <physiologicalReaction direction="left-to-right" evidence="12">
        <dbReference type="Rhea" id="RHEA:52049"/>
    </physiologicalReaction>
</comment>
<dbReference type="PANTHER" id="PTHR10989:SF16">
    <property type="entry name" value="AT02829P-RELATED"/>
    <property type="match status" value="1"/>
</dbReference>
<feature type="transmembrane region" description="Helical" evidence="17">
    <location>
        <begin position="223"/>
        <end position="245"/>
    </location>
</feature>
<evidence type="ECO:0000313" key="19">
    <source>
        <dbReference type="Proteomes" id="UP001152798"/>
    </source>
</evidence>
<comment type="catalytic activity">
    <reaction evidence="16">
        <text>12-(9Z-hexadecenoyloxy)-octadecanoate + H2O = 12-hydroxyoctadecanoate + (9Z)-hexadecenoate + H(+)</text>
        <dbReference type="Rhea" id="RHEA:52072"/>
        <dbReference type="ChEBI" id="CHEBI:15377"/>
        <dbReference type="ChEBI" id="CHEBI:15378"/>
        <dbReference type="ChEBI" id="CHEBI:32372"/>
        <dbReference type="ChEBI" id="CHEBI:84201"/>
        <dbReference type="ChEBI" id="CHEBI:136312"/>
    </reaction>
    <physiologicalReaction direction="left-to-right" evidence="16">
        <dbReference type="Rhea" id="RHEA:52073"/>
    </physiologicalReaction>
</comment>
<feature type="transmembrane region" description="Helical" evidence="17">
    <location>
        <begin position="155"/>
        <end position="174"/>
    </location>
</feature>
<feature type="transmembrane region" description="Helical" evidence="17">
    <location>
        <begin position="21"/>
        <end position="46"/>
    </location>
</feature>
<keyword evidence="6 17" id="KW-0472">Membrane</keyword>
<organism evidence="18 19">
    <name type="scientific">Nezara viridula</name>
    <name type="common">Southern green stink bug</name>
    <name type="synonym">Cimex viridulus</name>
    <dbReference type="NCBI Taxonomy" id="85310"/>
    <lineage>
        <taxon>Eukaryota</taxon>
        <taxon>Metazoa</taxon>
        <taxon>Ecdysozoa</taxon>
        <taxon>Arthropoda</taxon>
        <taxon>Hexapoda</taxon>
        <taxon>Insecta</taxon>
        <taxon>Pterygota</taxon>
        <taxon>Neoptera</taxon>
        <taxon>Paraneoptera</taxon>
        <taxon>Hemiptera</taxon>
        <taxon>Heteroptera</taxon>
        <taxon>Panheteroptera</taxon>
        <taxon>Pentatomomorpha</taxon>
        <taxon>Pentatomoidea</taxon>
        <taxon>Pentatomidae</taxon>
        <taxon>Pentatominae</taxon>
        <taxon>Nezara</taxon>
    </lineage>
</organism>
<comment type="subcellular location">
    <subcellularLocation>
        <location evidence="2">Endomembrane system</location>
        <topology evidence="2">Multi-pass membrane protein</topology>
    </subcellularLocation>
</comment>
<proteinExistence type="inferred from homology"/>
<dbReference type="Pfam" id="PF04750">
    <property type="entry name" value="Far-17a_AIG1"/>
    <property type="match status" value="1"/>
</dbReference>
<evidence type="ECO:0000256" key="16">
    <source>
        <dbReference type="ARBA" id="ARBA00049428"/>
    </source>
</evidence>
<comment type="catalytic activity">
    <reaction evidence="8">
        <text>13-octadecanoyloxy-octadecanoate + H2O = 13-hydroxy-octadecanoate + octadecanoate + H(+)</text>
        <dbReference type="Rhea" id="RHEA:52084"/>
        <dbReference type="ChEBI" id="CHEBI:15377"/>
        <dbReference type="ChEBI" id="CHEBI:15378"/>
        <dbReference type="ChEBI" id="CHEBI:25629"/>
        <dbReference type="ChEBI" id="CHEBI:136304"/>
        <dbReference type="ChEBI" id="CHEBI:136335"/>
    </reaction>
    <physiologicalReaction direction="left-to-right" evidence="8">
        <dbReference type="Rhea" id="RHEA:52085"/>
    </physiologicalReaction>
</comment>
<evidence type="ECO:0000256" key="10">
    <source>
        <dbReference type="ARBA" id="ARBA00048680"/>
    </source>
</evidence>
<dbReference type="GO" id="GO:0016020">
    <property type="term" value="C:membrane"/>
    <property type="evidence" value="ECO:0007669"/>
    <property type="project" value="InterPro"/>
</dbReference>
<evidence type="ECO:0000256" key="6">
    <source>
        <dbReference type="ARBA" id="ARBA00023136"/>
    </source>
</evidence>
<evidence type="ECO:0000256" key="5">
    <source>
        <dbReference type="ARBA" id="ARBA00022989"/>
    </source>
</evidence>
<dbReference type="InterPro" id="IPR006838">
    <property type="entry name" value="ADTRP_AIG1"/>
</dbReference>
<dbReference type="Proteomes" id="UP001152798">
    <property type="component" value="Chromosome 7"/>
</dbReference>
<dbReference type="PANTHER" id="PTHR10989">
    <property type="entry name" value="ANDROGEN-INDUCED PROTEIN 1-RELATED"/>
    <property type="match status" value="1"/>
</dbReference>
<evidence type="ECO:0000256" key="3">
    <source>
        <dbReference type="ARBA" id="ARBA00009300"/>
    </source>
</evidence>
<evidence type="ECO:0000256" key="15">
    <source>
        <dbReference type="ARBA" id="ARBA00049322"/>
    </source>
</evidence>
<comment type="catalytic activity">
    <reaction evidence="14">
        <text>13-(9Z-octadecenoyloxy)-octadecanoate + H2O = 13-hydroxy-octadecanoate + (9Z)-octadecenoate + H(+)</text>
        <dbReference type="Rhea" id="RHEA:52064"/>
        <dbReference type="ChEBI" id="CHEBI:15377"/>
        <dbReference type="ChEBI" id="CHEBI:15378"/>
        <dbReference type="ChEBI" id="CHEBI:30823"/>
        <dbReference type="ChEBI" id="CHEBI:136303"/>
        <dbReference type="ChEBI" id="CHEBI:136304"/>
    </reaction>
    <physiologicalReaction direction="left-to-right" evidence="14">
        <dbReference type="Rhea" id="RHEA:52065"/>
    </physiologicalReaction>
</comment>
<evidence type="ECO:0000256" key="7">
    <source>
        <dbReference type="ARBA" id="ARBA00047368"/>
    </source>
</evidence>
<evidence type="ECO:0008006" key="20">
    <source>
        <dbReference type="Google" id="ProtNLM"/>
    </source>
</evidence>
<evidence type="ECO:0000313" key="18">
    <source>
        <dbReference type="EMBL" id="CAH1408006.1"/>
    </source>
</evidence>
<comment type="catalytic activity">
    <reaction evidence="9">
        <text>9-hexadecanoyloxy-octadecanoate + H2O = 9-hydroxy-octadecanoate + hexadecanoate + H(+)</text>
        <dbReference type="Rhea" id="RHEA:52052"/>
        <dbReference type="ChEBI" id="CHEBI:7896"/>
        <dbReference type="ChEBI" id="CHEBI:15377"/>
        <dbReference type="ChEBI" id="CHEBI:15378"/>
        <dbReference type="ChEBI" id="CHEBI:83670"/>
        <dbReference type="ChEBI" id="CHEBI:136286"/>
    </reaction>
    <physiologicalReaction direction="left-to-right" evidence="9">
        <dbReference type="Rhea" id="RHEA:52053"/>
    </physiologicalReaction>
</comment>
<evidence type="ECO:0000256" key="13">
    <source>
        <dbReference type="ARBA" id="ARBA00049221"/>
    </source>
</evidence>
<keyword evidence="19" id="KW-1185">Reference proteome</keyword>
<dbReference type="EMBL" id="OV725083">
    <property type="protein sequence ID" value="CAH1408006.1"/>
    <property type="molecule type" value="Genomic_DNA"/>
</dbReference>
<evidence type="ECO:0000256" key="11">
    <source>
        <dbReference type="ARBA" id="ARBA00048701"/>
    </source>
</evidence>
<feature type="transmembrane region" description="Helical" evidence="17">
    <location>
        <begin position="186"/>
        <end position="203"/>
    </location>
</feature>
<comment type="catalytic activity">
    <reaction evidence="10">
        <text>12-octadecanoyloxy-octadecanoate + H2O = 12-hydroxyoctadecanoate + octadecanoate + H(+)</text>
        <dbReference type="Rhea" id="RHEA:52080"/>
        <dbReference type="ChEBI" id="CHEBI:15377"/>
        <dbReference type="ChEBI" id="CHEBI:15378"/>
        <dbReference type="ChEBI" id="CHEBI:25629"/>
        <dbReference type="ChEBI" id="CHEBI:84201"/>
        <dbReference type="ChEBI" id="CHEBI:136330"/>
    </reaction>
    <physiologicalReaction direction="left-to-right" evidence="10">
        <dbReference type="Rhea" id="RHEA:52081"/>
    </physiologicalReaction>
</comment>
<comment type="catalytic activity">
    <reaction evidence="7">
        <text>12-hexadecanoyloxy-octadecanoate + H2O = 12-hydroxyoctadecanoate + hexadecanoate + H(+)</text>
        <dbReference type="Rhea" id="RHEA:52056"/>
        <dbReference type="ChEBI" id="CHEBI:7896"/>
        <dbReference type="ChEBI" id="CHEBI:15377"/>
        <dbReference type="ChEBI" id="CHEBI:15378"/>
        <dbReference type="ChEBI" id="CHEBI:83677"/>
        <dbReference type="ChEBI" id="CHEBI:84201"/>
    </reaction>
    <physiologicalReaction direction="left-to-right" evidence="7">
        <dbReference type="Rhea" id="RHEA:52057"/>
    </physiologicalReaction>
</comment>
<dbReference type="OrthoDB" id="1898221at2759"/>
<evidence type="ECO:0000256" key="8">
    <source>
        <dbReference type="ARBA" id="ARBA00047427"/>
    </source>
</evidence>